<evidence type="ECO:0000256" key="2">
    <source>
        <dbReference type="SAM" id="Phobius"/>
    </source>
</evidence>
<reference evidence="3" key="1">
    <citation type="submission" date="2023-07" db="EMBL/GenBank/DDBJ databases">
        <authorList>
            <consortium name="CYATHOMIX"/>
        </authorList>
    </citation>
    <scope>NUCLEOTIDE SEQUENCE</scope>
    <source>
        <strain evidence="3">N/A</strain>
    </source>
</reference>
<keyword evidence="2" id="KW-1133">Transmembrane helix</keyword>
<sequence length="334" mass="36707">MVRKSSLPTSLLNRYVRFVDFLDYVHFGIADFVEETRQRFGKLLCILLTVTVIFVAVTIVISIIICIVLAVQHKKEETSDAATTQTSGIYTTDLPSFATTQSSDRGISTTTVKSTTTAGSEITTNSPSSSKKTSTTKTTTRASTATTTIHASTANLTNSPTARSSTSASILTTAKSTTNATKPVSTTKPPAKKFGDVFGDMVADFSKFSMKAEDIFSSGDNPSPPGGENVIDHINNATDKNNTANCLLFLTGSKEEKPVWMIDPIYNYTRIVIISLQGADFTNNVNITRGFSRNVDLEHFNESDIQAVYDEIIRGFKRSWTYTYLNEYIEYQYV</sequence>
<organism evidence="3 4">
    <name type="scientific">Cylicocyclus nassatus</name>
    <name type="common">Nematode worm</name>
    <dbReference type="NCBI Taxonomy" id="53992"/>
    <lineage>
        <taxon>Eukaryota</taxon>
        <taxon>Metazoa</taxon>
        <taxon>Ecdysozoa</taxon>
        <taxon>Nematoda</taxon>
        <taxon>Chromadorea</taxon>
        <taxon>Rhabditida</taxon>
        <taxon>Rhabditina</taxon>
        <taxon>Rhabditomorpha</taxon>
        <taxon>Strongyloidea</taxon>
        <taxon>Strongylidae</taxon>
        <taxon>Cylicocyclus</taxon>
    </lineage>
</organism>
<protein>
    <submittedName>
        <fullName evidence="3">Uncharacterized protein</fullName>
    </submittedName>
</protein>
<evidence type="ECO:0000313" key="3">
    <source>
        <dbReference type="EMBL" id="CAJ0605207.1"/>
    </source>
</evidence>
<proteinExistence type="predicted"/>
<evidence type="ECO:0000256" key="1">
    <source>
        <dbReference type="SAM" id="MobiDB-lite"/>
    </source>
</evidence>
<feature type="transmembrane region" description="Helical" evidence="2">
    <location>
        <begin position="43"/>
        <end position="71"/>
    </location>
</feature>
<keyword evidence="2" id="KW-0472">Membrane</keyword>
<evidence type="ECO:0000313" key="4">
    <source>
        <dbReference type="Proteomes" id="UP001176961"/>
    </source>
</evidence>
<gene>
    <name evidence="3" type="ORF">CYNAS_LOCUS17190</name>
</gene>
<dbReference type="AlphaFoldDB" id="A0AA36H764"/>
<dbReference type="Proteomes" id="UP001176961">
    <property type="component" value="Unassembled WGS sequence"/>
</dbReference>
<accession>A0AA36H764</accession>
<dbReference type="EMBL" id="CATQJL010000316">
    <property type="protein sequence ID" value="CAJ0605207.1"/>
    <property type="molecule type" value="Genomic_DNA"/>
</dbReference>
<feature type="compositionally biased region" description="Low complexity" evidence="1">
    <location>
        <begin position="108"/>
        <end position="154"/>
    </location>
</feature>
<name>A0AA36H764_CYLNA</name>
<feature type="region of interest" description="Disordered" evidence="1">
    <location>
        <begin position="100"/>
        <end position="189"/>
    </location>
</feature>
<feature type="compositionally biased region" description="Polar residues" evidence="1">
    <location>
        <begin position="155"/>
        <end position="188"/>
    </location>
</feature>
<comment type="caution">
    <text evidence="3">The sequence shown here is derived from an EMBL/GenBank/DDBJ whole genome shotgun (WGS) entry which is preliminary data.</text>
</comment>
<keyword evidence="4" id="KW-1185">Reference proteome</keyword>
<keyword evidence="2" id="KW-0812">Transmembrane</keyword>